<keyword evidence="3" id="KW-0969">Cilium</keyword>
<evidence type="ECO:0000256" key="1">
    <source>
        <dbReference type="SAM" id="MobiDB-lite"/>
    </source>
</evidence>
<dbReference type="AlphaFoldDB" id="A0A6P7N3Y8"/>
<dbReference type="GeneID" id="114859160"/>
<name>A0A6P7N3Y8_BETSP</name>
<accession>A0A6P7N3Y8</accession>
<dbReference type="CTD" id="127003"/>
<dbReference type="FunCoup" id="A0A6P7N3Y8">
    <property type="interactions" value="315"/>
</dbReference>
<protein>
    <submittedName>
        <fullName evidence="3">Cilia- and flagella-associated protein 276 isoform X1</fullName>
    </submittedName>
</protein>
<dbReference type="RefSeq" id="XP_029012930.1">
    <property type="nucleotide sequence ID" value="XM_029157097.3"/>
</dbReference>
<keyword evidence="3" id="KW-0966">Cell projection</keyword>
<keyword evidence="2" id="KW-1185">Reference proteome</keyword>
<dbReference type="KEGG" id="bspl:114859160"/>
<evidence type="ECO:0000313" key="3">
    <source>
        <dbReference type="RefSeq" id="XP_029012930.1"/>
    </source>
</evidence>
<evidence type="ECO:0000313" key="2">
    <source>
        <dbReference type="Proteomes" id="UP000515150"/>
    </source>
</evidence>
<dbReference type="Proteomes" id="UP000515150">
    <property type="component" value="Chromosome 7"/>
</dbReference>
<dbReference type="Pfam" id="PF12494">
    <property type="entry name" value="DUF3695"/>
    <property type="match status" value="1"/>
</dbReference>
<gene>
    <name evidence="3" type="primary">cfap276</name>
</gene>
<dbReference type="InterPro" id="IPR022179">
    <property type="entry name" value="CFAP276"/>
</dbReference>
<sequence length="139" mass="16483">MSGRDPFPSPKYEDGFTLSGFRPQQRKSYNKPTHLAQMEEPWSRLHNAATSASTRRSVMHSSHQVSNDSLDFQLKSVYDHHKDNFWCKNQVLYQKETISEENSCLDQYRKPENSKQEMTQKEEIRVWVDPQRRSIYSIK</sequence>
<proteinExistence type="predicted"/>
<feature type="region of interest" description="Disordered" evidence="1">
    <location>
        <begin position="1"/>
        <end position="35"/>
    </location>
</feature>
<dbReference type="InParanoid" id="A0A6P7N3Y8"/>
<organism evidence="2 3">
    <name type="scientific">Betta splendens</name>
    <name type="common">Siamese fighting fish</name>
    <dbReference type="NCBI Taxonomy" id="158456"/>
    <lineage>
        <taxon>Eukaryota</taxon>
        <taxon>Metazoa</taxon>
        <taxon>Chordata</taxon>
        <taxon>Craniata</taxon>
        <taxon>Vertebrata</taxon>
        <taxon>Euteleostomi</taxon>
        <taxon>Actinopterygii</taxon>
        <taxon>Neopterygii</taxon>
        <taxon>Teleostei</taxon>
        <taxon>Neoteleostei</taxon>
        <taxon>Acanthomorphata</taxon>
        <taxon>Anabantaria</taxon>
        <taxon>Anabantiformes</taxon>
        <taxon>Anabantoidei</taxon>
        <taxon>Osphronemidae</taxon>
        <taxon>Betta</taxon>
    </lineage>
</organism>
<dbReference type="OrthoDB" id="10013535at2759"/>
<reference evidence="3" key="1">
    <citation type="submission" date="2025-08" db="UniProtKB">
        <authorList>
            <consortium name="RefSeq"/>
        </authorList>
    </citation>
    <scope>IDENTIFICATION</scope>
</reference>
<keyword evidence="3" id="KW-0282">Flagellum</keyword>